<sequence>MSTVILNALSIFIVLALAMLLKQFRLVRSKDGLMTSKLVVYITLPATIIIGVNHSQLSATFFILMVMGLFSNLALIFIGKLLSSRRPAEEQALYMFNLSGFNIGNFSIPFVSSFFPVAIPFLAMFDMGNSLMVTGGSQALIEGLSGRKKSGFIPREVAGVLLRNPPFVAYIIMFLLALFGLALPDSWLTPLKPLSQANTLLSIFTIGLFMDFRLPDGKLGLILKTLASRYTAALVLSLLVYFLIPFPHLVKQVLLLIFFCPCPSFTCSRLRPLAMTRL</sequence>
<evidence type="ECO:0000256" key="6">
    <source>
        <dbReference type="ARBA" id="ARBA00023136"/>
    </source>
</evidence>
<feature type="transmembrane region" description="Helical" evidence="7">
    <location>
        <begin position="195"/>
        <end position="214"/>
    </location>
</feature>
<dbReference type="GO" id="GO:0055085">
    <property type="term" value="P:transmembrane transport"/>
    <property type="evidence" value="ECO:0007669"/>
    <property type="project" value="InterPro"/>
</dbReference>
<dbReference type="PANTHER" id="PTHR36838">
    <property type="entry name" value="AUXIN EFFLUX CARRIER FAMILY PROTEIN"/>
    <property type="match status" value="1"/>
</dbReference>
<dbReference type="PANTHER" id="PTHR36838:SF3">
    <property type="entry name" value="TRANSPORTER AUXIN EFFLUX CARRIER EC FAMILY"/>
    <property type="match status" value="1"/>
</dbReference>
<evidence type="ECO:0000256" key="7">
    <source>
        <dbReference type="SAM" id="Phobius"/>
    </source>
</evidence>
<dbReference type="EMBL" id="BFFO01000003">
    <property type="protein sequence ID" value="GBG96416.1"/>
    <property type="molecule type" value="Genomic_DNA"/>
</dbReference>
<feature type="transmembrane region" description="Helical" evidence="7">
    <location>
        <begin position="94"/>
        <end position="115"/>
    </location>
</feature>
<reference evidence="8 9" key="1">
    <citation type="journal article" date="2018" name="Genome Announc.">
        <title>Draft Genome Sequence of Lactococcus sp. Strain NtB2 (JCM 32569), Isolated from the Gut of the Higher Termite Nasutitermes takasagoensis.</title>
        <authorList>
            <person name="Noda S."/>
            <person name="Aihara C."/>
            <person name="Yuki M."/>
            <person name="Ohkuma M."/>
        </authorList>
    </citation>
    <scope>NUCLEOTIDE SEQUENCE [LARGE SCALE GENOMIC DNA]</scope>
    <source>
        <strain evidence="8 9">NtB2</strain>
    </source>
</reference>
<evidence type="ECO:0000256" key="3">
    <source>
        <dbReference type="ARBA" id="ARBA00022475"/>
    </source>
</evidence>
<dbReference type="Pfam" id="PF03547">
    <property type="entry name" value="Mem_trans"/>
    <property type="match status" value="1"/>
</dbReference>
<dbReference type="GO" id="GO:0016020">
    <property type="term" value="C:membrane"/>
    <property type="evidence" value="ECO:0007669"/>
    <property type="project" value="UniProtKB-SubCell"/>
</dbReference>
<keyword evidence="5 7" id="KW-1133">Transmembrane helix</keyword>
<evidence type="ECO:0000256" key="2">
    <source>
        <dbReference type="ARBA" id="ARBA00022448"/>
    </source>
</evidence>
<keyword evidence="4 7" id="KW-0812">Transmembrane</keyword>
<proteinExistence type="predicted"/>
<dbReference type="InterPro" id="IPR004776">
    <property type="entry name" value="Mem_transp_PIN-like"/>
</dbReference>
<organism evidence="8 9">
    <name type="scientific">Lactococcus termiticola</name>
    <dbReference type="NCBI Taxonomy" id="2169526"/>
    <lineage>
        <taxon>Bacteria</taxon>
        <taxon>Bacillati</taxon>
        <taxon>Bacillota</taxon>
        <taxon>Bacilli</taxon>
        <taxon>Lactobacillales</taxon>
        <taxon>Streptococcaceae</taxon>
        <taxon>Lactococcus</taxon>
    </lineage>
</organism>
<accession>A0A2R5HEZ9</accession>
<feature type="transmembrane region" description="Helical" evidence="7">
    <location>
        <begin position="161"/>
        <end position="183"/>
    </location>
</feature>
<evidence type="ECO:0000256" key="4">
    <source>
        <dbReference type="ARBA" id="ARBA00022692"/>
    </source>
</evidence>
<keyword evidence="2" id="KW-0813">Transport</keyword>
<keyword evidence="9" id="KW-1185">Reference proteome</keyword>
<evidence type="ECO:0000313" key="8">
    <source>
        <dbReference type="EMBL" id="GBG96416.1"/>
    </source>
</evidence>
<name>A0A2R5HEZ9_9LACT</name>
<evidence type="ECO:0000313" key="9">
    <source>
        <dbReference type="Proteomes" id="UP000245021"/>
    </source>
</evidence>
<dbReference type="RefSeq" id="WP_225867037.1">
    <property type="nucleotide sequence ID" value="NZ_BFFO01000003.1"/>
</dbReference>
<feature type="transmembrane region" description="Helical" evidence="7">
    <location>
        <begin position="61"/>
        <end position="82"/>
    </location>
</feature>
<comment type="caution">
    <text evidence="8">The sequence shown here is derived from an EMBL/GenBank/DDBJ whole genome shotgun (WGS) entry which is preliminary data.</text>
</comment>
<feature type="transmembrane region" description="Helical" evidence="7">
    <location>
        <begin position="226"/>
        <end position="244"/>
    </location>
</feature>
<evidence type="ECO:0000256" key="1">
    <source>
        <dbReference type="ARBA" id="ARBA00004141"/>
    </source>
</evidence>
<protein>
    <submittedName>
        <fullName evidence="8">Putative permease</fullName>
    </submittedName>
</protein>
<evidence type="ECO:0000256" key="5">
    <source>
        <dbReference type="ARBA" id="ARBA00022989"/>
    </source>
</evidence>
<feature type="transmembrane region" description="Helical" evidence="7">
    <location>
        <begin position="6"/>
        <end position="26"/>
    </location>
</feature>
<comment type="subcellular location">
    <subcellularLocation>
        <location evidence="1">Membrane</location>
        <topology evidence="1">Multi-pass membrane protein</topology>
    </subcellularLocation>
</comment>
<keyword evidence="3" id="KW-1003">Cell membrane</keyword>
<feature type="transmembrane region" description="Helical" evidence="7">
    <location>
        <begin position="38"/>
        <end position="55"/>
    </location>
</feature>
<dbReference type="Proteomes" id="UP000245021">
    <property type="component" value="Unassembled WGS sequence"/>
</dbReference>
<dbReference type="AlphaFoldDB" id="A0A2R5HEZ9"/>
<gene>
    <name evidence="8" type="ORF">NtB2_00528</name>
</gene>
<keyword evidence="6 7" id="KW-0472">Membrane</keyword>